<protein>
    <recommendedName>
        <fullName evidence="5">NADH dehydrogenase [ubiquinone] 1 alpha subcomplex subunit 1</fullName>
    </recommendedName>
    <alternativeName>
        <fullName evidence="15">Complex I-MWFE</fullName>
    </alternativeName>
    <alternativeName>
        <fullName evidence="14">NADH-ubiquinone oxidoreductase MWFE subunit</fullName>
    </alternativeName>
</protein>
<keyword evidence="11" id="KW-1133">Transmembrane helix</keyword>
<dbReference type="InterPro" id="IPR017384">
    <property type="entry name" value="NADH_Ub_cplx-1_asu_su-1"/>
</dbReference>
<evidence type="ECO:0000256" key="15">
    <source>
        <dbReference type="ARBA" id="ARBA00033255"/>
    </source>
</evidence>
<evidence type="ECO:0000256" key="9">
    <source>
        <dbReference type="ARBA" id="ARBA00022792"/>
    </source>
</evidence>
<keyword evidence="13" id="KW-0472">Membrane</keyword>
<evidence type="ECO:0000256" key="14">
    <source>
        <dbReference type="ARBA" id="ARBA00029847"/>
    </source>
</evidence>
<dbReference type="GeneTree" id="ENSGT00390000007560"/>
<evidence type="ECO:0000256" key="8">
    <source>
        <dbReference type="ARBA" id="ARBA00022692"/>
    </source>
</evidence>
<evidence type="ECO:0000256" key="13">
    <source>
        <dbReference type="ARBA" id="ARBA00023136"/>
    </source>
</evidence>
<dbReference type="PANTHER" id="PTHR17098:SF2">
    <property type="entry name" value="NADH DEHYDROGENASE [UBIQUINONE] 1 ALPHA SUBCOMPLEX SUBUNIT 1"/>
    <property type="match status" value="1"/>
</dbReference>
<keyword evidence="6" id="KW-0813">Transport</keyword>
<evidence type="ECO:0000313" key="17">
    <source>
        <dbReference type="Proteomes" id="UP000291022"/>
    </source>
</evidence>
<gene>
    <name evidence="16" type="primary">LOC123799762</name>
</gene>
<keyword evidence="9" id="KW-0999">Mitochondrion inner membrane</keyword>
<keyword evidence="10" id="KW-0249">Electron transport</keyword>
<keyword evidence="8" id="KW-0812">Transmembrane</keyword>
<evidence type="ECO:0000256" key="10">
    <source>
        <dbReference type="ARBA" id="ARBA00022982"/>
    </source>
</evidence>
<evidence type="ECO:0000256" key="6">
    <source>
        <dbReference type="ARBA" id="ARBA00022448"/>
    </source>
</evidence>
<dbReference type="GeneID" id="123799762"/>
<accession>A0A452QEJ1</accession>
<comment type="subcellular location">
    <subcellularLocation>
        <location evidence="2">Mitochondrion inner membrane</location>
        <topology evidence="2">Single-pass membrane protein</topology>
        <orientation evidence="2">Matrix side</orientation>
    </subcellularLocation>
</comment>
<dbReference type="RefSeq" id="XP_045664901.1">
    <property type="nucleotide sequence ID" value="XM_045808945.1"/>
</dbReference>
<reference evidence="16" key="2">
    <citation type="submission" date="2025-05" db="UniProtKB">
        <authorList>
            <consortium name="Ensembl"/>
        </authorList>
    </citation>
    <scope>IDENTIFICATION</scope>
</reference>
<dbReference type="KEGG" id="uar:123799762"/>
<dbReference type="PANTHER" id="PTHR17098">
    <property type="entry name" value="NADH-UBIQUINONE OXIDOREDUCTASE MWFE SUBUNIT"/>
    <property type="match status" value="1"/>
</dbReference>
<dbReference type="STRING" id="9643.ENSUAMP00000003276"/>
<name>A0A452QEJ1_URSAM</name>
<evidence type="ECO:0000313" key="16">
    <source>
        <dbReference type="Ensembl" id="ENSUAMP00000003276.1"/>
    </source>
</evidence>
<dbReference type="Ensembl" id="ENSUAMT00000003730.1">
    <property type="protein sequence ID" value="ENSUAMP00000003276.1"/>
    <property type="gene ID" value="ENSUAMG00000003006.1"/>
</dbReference>
<organism evidence="16 17">
    <name type="scientific">Ursus americanus</name>
    <name type="common">American black bear</name>
    <name type="synonym">Euarctos americanus</name>
    <dbReference type="NCBI Taxonomy" id="9643"/>
    <lineage>
        <taxon>Eukaryota</taxon>
        <taxon>Metazoa</taxon>
        <taxon>Chordata</taxon>
        <taxon>Craniata</taxon>
        <taxon>Vertebrata</taxon>
        <taxon>Euteleostomi</taxon>
        <taxon>Mammalia</taxon>
        <taxon>Eutheria</taxon>
        <taxon>Laurasiatheria</taxon>
        <taxon>Carnivora</taxon>
        <taxon>Caniformia</taxon>
        <taxon>Ursidae</taxon>
        <taxon>Ursus</taxon>
    </lineage>
</organism>
<sequence length="80" mass="9180">MWFEILPGIDVTAMCLPFPSRASAHIHRFTNGGKEKRFANYSCQQGLMERDRRVSGVNHYHVSRGLENIDQGSIFLIDEK</sequence>
<evidence type="ECO:0000256" key="11">
    <source>
        <dbReference type="ARBA" id="ARBA00022989"/>
    </source>
</evidence>
<proteinExistence type="inferred from homology"/>
<dbReference type="Ensembl" id="ENSUAMT00000034499.1">
    <property type="protein sequence ID" value="ENSUAMP00000030923.1"/>
    <property type="gene ID" value="ENSUAMG00000023747.1"/>
</dbReference>
<comment type="similarity">
    <text evidence="3">Belongs to the complex I NDUFA1 subunit family.</text>
</comment>
<dbReference type="Pfam" id="PF15879">
    <property type="entry name" value="MWFE"/>
    <property type="match status" value="1"/>
</dbReference>
<evidence type="ECO:0000256" key="5">
    <source>
        <dbReference type="ARBA" id="ARBA00016392"/>
    </source>
</evidence>
<reference evidence="17" key="1">
    <citation type="submission" date="2016-06" db="EMBL/GenBank/DDBJ databases">
        <title>De novo assembly and RNA-Seq shows season-dependent expression and editing in black bear kidneys.</title>
        <authorList>
            <person name="Korstanje R."/>
            <person name="Srivastava A."/>
            <person name="Sarsani V.K."/>
            <person name="Sheehan S.M."/>
            <person name="Seger R.L."/>
            <person name="Barter M.E."/>
            <person name="Lindqvist C."/>
            <person name="Brody L.C."/>
            <person name="Mullikin J.C."/>
        </authorList>
    </citation>
    <scope>NUCLEOTIDE SEQUENCE [LARGE SCALE GENOMIC DNA]</scope>
</reference>
<dbReference type="Proteomes" id="UP000291022">
    <property type="component" value="Unassembled WGS sequence"/>
</dbReference>
<evidence type="ECO:0000256" key="7">
    <source>
        <dbReference type="ARBA" id="ARBA00022660"/>
    </source>
</evidence>
<dbReference type="AlphaFoldDB" id="A0A452QEJ1"/>
<evidence type="ECO:0000256" key="4">
    <source>
        <dbReference type="ARBA" id="ARBA00011533"/>
    </source>
</evidence>
<evidence type="ECO:0000256" key="12">
    <source>
        <dbReference type="ARBA" id="ARBA00023128"/>
    </source>
</evidence>
<comment type="subunit">
    <text evidence="4">Complex I is composed of 45 different subunits.</text>
</comment>
<evidence type="ECO:0000256" key="1">
    <source>
        <dbReference type="ARBA" id="ARBA00003195"/>
    </source>
</evidence>
<comment type="function">
    <text evidence="1">Accessory subunit of the mitochondrial membrane respiratory chain NADH dehydrogenase (Complex I), that is believed not to be involved in catalysis. Complex I functions in the transfer of electrons from NADH to the respiratory chain. The immediate electron acceptor for the enzyme is believed to be ubiquinone.</text>
</comment>
<keyword evidence="12" id="KW-0496">Mitochondrion</keyword>
<keyword evidence="7" id="KW-0679">Respiratory chain</keyword>
<keyword evidence="17" id="KW-1185">Reference proteome</keyword>
<evidence type="ECO:0000256" key="3">
    <source>
        <dbReference type="ARBA" id="ARBA00009960"/>
    </source>
</evidence>
<dbReference type="GO" id="GO:0005743">
    <property type="term" value="C:mitochondrial inner membrane"/>
    <property type="evidence" value="ECO:0007669"/>
    <property type="project" value="UniProtKB-SubCell"/>
</dbReference>
<evidence type="ECO:0000256" key="2">
    <source>
        <dbReference type="ARBA" id="ARBA00004298"/>
    </source>
</evidence>